<organism evidence="8 9">
    <name type="scientific">Dimargaris verticillata</name>
    <dbReference type="NCBI Taxonomy" id="2761393"/>
    <lineage>
        <taxon>Eukaryota</taxon>
        <taxon>Fungi</taxon>
        <taxon>Fungi incertae sedis</taxon>
        <taxon>Zoopagomycota</taxon>
        <taxon>Kickxellomycotina</taxon>
        <taxon>Dimargaritomycetes</taxon>
        <taxon>Dimargaritales</taxon>
        <taxon>Dimargaritaceae</taxon>
        <taxon>Dimargaris</taxon>
    </lineage>
</organism>
<evidence type="ECO:0000256" key="5">
    <source>
        <dbReference type="ARBA" id="ARBA00022980"/>
    </source>
</evidence>
<dbReference type="AlphaFoldDB" id="A0A9W8EEZ6"/>
<dbReference type="Gene3D" id="1.10.287.3980">
    <property type="match status" value="1"/>
</dbReference>
<dbReference type="Gene3D" id="3.40.50.300">
    <property type="entry name" value="P-loop containing nucleotide triphosphate hydrolases"/>
    <property type="match status" value="1"/>
</dbReference>
<dbReference type="GO" id="GO:0015937">
    <property type="term" value="P:coenzyme A biosynthetic process"/>
    <property type="evidence" value="ECO:0007669"/>
    <property type="project" value="InterPro"/>
</dbReference>
<dbReference type="FunFam" id="1.10.287.3980:FF:000001">
    <property type="entry name" value="Mitochondrial ribosomal protein L34"/>
    <property type="match status" value="1"/>
</dbReference>
<comment type="similarity">
    <text evidence="1">Belongs to the CoaE family.</text>
</comment>
<dbReference type="Pfam" id="PF00468">
    <property type="entry name" value="Ribosomal_L34"/>
    <property type="match status" value="1"/>
</dbReference>
<reference evidence="8" key="1">
    <citation type="submission" date="2022-07" db="EMBL/GenBank/DDBJ databases">
        <title>Phylogenomic reconstructions and comparative analyses of Kickxellomycotina fungi.</title>
        <authorList>
            <person name="Reynolds N.K."/>
            <person name="Stajich J.E."/>
            <person name="Barry K."/>
            <person name="Grigoriev I.V."/>
            <person name="Crous P."/>
            <person name="Smith M.E."/>
        </authorList>
    </citation>
    <scope>NUCLEOTIDE SEQUENCE</scope>
    <source>
        <strain evidence="8">RSA 567</strain>
    </source>
</reference>
<accession>A0A9W8EEZ6</accession>
<dbReference type="HAMAP" id="MF_00376">
    <property type="entry name" value="Dephospho_CoA_kinase"/>
    <property type="match status" value="1"/>
</dbReference>
<evidence type="ECO:0000313" key="9">
    <source>
        <dbReference type="Proteomes" id="UP001151582"/>
    </source>
</evidence>
<dbReference type="FunFam" id="3.40.50.300:FF:000485">
    <property type="entry name" value="Dephospho-CoA kinase CAB5"/>
    <property type="match status" value="1"/>
</dbReference>
<dbReference type="CDD" id="cd02022">
    <property type="entry name" value="DPCK"/>
    <property type="match status" value="1"/>
</dbReference>
<comment type="caution">
    <text evidence="8">The sequence shown here is derived from an EMBL/GenBank/DDBJ whole genome shotgun (WGS) entry which is preliminary data.</text>
</comment>
<keyword evidence="8" id="KW-0808">Transferase</keyword>
<evidence type="ECO:0000313" key="8">
    <source>
        <dbReference type="EMBL" id="KAJ1984076.1"/>
    </source>
</evidence>
<dbReference type="InterPro" id="IPR000271">
    <property type="entry name" value="Ribosomal_bL34"/>
</dbReference>
<dbReference type="GO" id="GO:1990904">
    <property type="term" value="C:ribonucleoprotein complex"/>
    <property type="evidence" value="ECO:0007669"/>
    <property type="project" value="UniProtKB-KW"/>
</dbReference>
<evidence type="ECO:0000256" key="6">
    <source>
        <dbReference type="ARBA" id="ARBA00023274"/>
    </source>
</evidence>
<proteinExistence type="inferred from homology"/>
<dbReference type="InterPro" id="IPR027417">
    <property type="entry name" value="P-loop_NTPase"/>
</dbReference>
<dbReference type="GO" id="GO:0005524">
    <property type="term" value="F:ATP binding"/>
    <property type="evidence" value="ECO:0007669"/>
    <property type="project" value="UniProtKB-KW"/>
</dbReference>
<dbReference type="PANTHER" id="PTHR10695:SF46">
    <property type="entry name" value="BIFUNCTIONAL COENZYME A SYNTHASE-RELATED"/>
    <property type="match status" value="1"/>
</dbReference>
<comment type="similarity">
    <text evidence="2">Belongs to the bacterial ribosomal protein bL34 family.</text>
</comment>
<dbReference type="GO" id="GO:0005840">
    <property type="term" value="C:ribosome"/>
    <property type="evidence" value="ECO:0007669"/>
    <property type="project" value="UniProtKB-KW"/>
</dbReference>
<dbReference type="NCBIfam" id="TIGR01030">
    <property type="entry name" value="rpmH_bact"/>
    <property type="match status" value="1"/>
</dbReference>
<keyword evidence="4" id="KW-0067">ATP-binding</keyword>
<dbReference type="Proteomes" id="UP001151582">
    <property type="component" value="Unassembled WGS sequence"/>
</dbReference>
<evidence type="ECO:0000256" key="4">
    <source>
        <dbReference type="ARBA" id="ARBA00022840"/>
    </source>
</evidence>
<evidence type="ECO:0000256" key="3">
    <source>
        <dbReference type="ARBA" id="ARBA00022741"/>
    </source>
</evidence>
<keyword evidence="6" id="KW-0687">Ribonucleoprotein</keyword>
<dbReference type="InterPro" id="IPR001977">
    <property type="entry name" value="Depp_CoAkinase"/>
</dbReference>
<sequence>MKLIGLTGGIATGKSTVSNVFRDANVPIIDADVLARQVVEPGQPCLRAIAREFGDAVVDTHTGQLNRAQLGSIIFANPERRKALNAIVHPAVRWEMLKVALQYYLRAEPLVVLDVPLLFEGGLDRFVTKTMVVYCPKDVQLQRLMARDQLDEAASHQRIQSQMPLDEKCRRADIVVDNSGAKTATVQRVQGLICLLRPSLWSTYFWLLLPGLMINNSSRWSMPLIPTLAVIGRAFPRPAQFLVANALPVRSFSLLSRSAAVGASGSVTASPRLTLDTSFASLLLPQSNMTNPFSFPSAPLGQQVRFRSYGHEYQPSNLVRKRRHGYLARLRKKSGQRILANRRLKGRKNMSH</sequence>
<name>A0A9W8EEZ6_9FUNG</name>
<dbReference type="NCBIfam" id="TIGR00152">
    <property type="entry name" value="dephospho-CoA kinase"/>
    <property type="match status" value="1"/>
</dbReference>
<dbReference type="SUPFAM" id="SSF52540">
    <property type="entry name" value="P-loop containing nucleoside triphosphate hydrolases"/>
    <property type="match status" value="1"/>
</dbReference>
<keyword evidence="9" id="KW-1185">Reference proteome</keyword>
<evidence type="ECO:0000256" key="1">
    <source>
        <dbReference type="ARBA" id="ARBA00009018"/>
    </source>
</evidence>
<dbReference type="OrthoDB" id="247245at2759"/>
<dbReference type="GO" id="GO:0003735">
    <property type="term" value="F:structural constituent of ribosome"/>
    <property type="evidence" value="ECO:0007669"/>
    <property type="project" value="InterPro"/>
</dbReference>
<keyword evidence="8" id="KW-0418">Kinase</keyword>
<dbReference type="GO" id="GO:0005737">
    <property type="term" value="C:cytoplasm"/>
    <property type="evidence" value="ECO:0007669"/>
    <property type="project" value="UniProtKB-ARBA"/>
</dbReference>
<dbReference type="GO" id="GO:0004140">
    <property type="term" value="F:dephospho-CoA kinase activity"/>
    <property type="evidence" value="ECO:0007669"/>
    <property type="project" value="InterPro"/>
</dbReference>
<protein>
    <recommendedName>
        <fullName evidence="7">Large ribosomal subunit protein bL34m</fullName>
    </recommendedName>
</protein>
<evidence type="ECO:0000256" key="2">
    <source>
        <dbReference type="ARBA" id="ARBA00010111"/>
    </source>
</evidence>
<dbReference type="Pfam" id="PF01121">
    <property type="entry name" value="CoaE"/>
    <property type="match status" value="1"/>
</dbReference>
<evidence type="ECO:0000256" key="7">
    <source>
        <dbReference type="ARBA" id="ARBA00035274"/>
    </source>
</evidence>
<gene>
    <name evidence="8" type="primary">CAB5</name>
    <name evidence="8" type="ORF">H4R34_000881</name>
</gene>
<keyword evidence="3" id="KW-0547">Nucleotide-binding</keyword>
<dbReference type="GO" id="GO:0006412">
    <property type="term" value="P:translation"/>
    <property type="evidence" value="ECO:0007669"/>
    <property type="project" value="InterPro"/>
</dbReference>
<dbReference type="EMBL" id="JANBQB010000031">
    <property type="protein sequence ID" value="KAJ1984076.1"/>
    <property type="molecule type" value="Genomic_DNA"/>
</dbReference>
<dbReference type="PROSITE" id="PS51219">
    <property type="entry name" value="DPCK"/>
    <property type="match status" value="1"/>
</dbReference>
<dbReference type="PANTHER" id="PTHR10695">
    <property type="entry name" value="DEPHOSPHO-COA KINASE-RELATED"/>
    <property type="match status" value="1"/>
</dbReference>
<keyword evidence="5" id="KW-0689">Ribosomal protein</keyword>